<proteinExistence type="predicted"/>
<dbReference type="AlphaFoldDB" id="A0A371H9R2"/>
<accession>A0A371H9R2</accession>
<keyword evidence="4" id="KW-1185">Reference proteome</keyword>
<protein>
    <recommendedName>
        <fullName evidence="2">Tf2-1-like SH3-like domain-containing protein</fullName>
    </recommendedName>
</protein>
<feature type="domain" description="Tf2-1-like SH3-like" evidence="2">
    <location>
        <begin position="17"/>
        <end position="58"/>
    </location>
</feature>
<dbReference type="Proteomes" id="UP000257109">
    <property type="component" value="Unassembled WGS sequence"/>
</dbReference>
<sequence>MPTKPTKGARKYLLGLIHLRKERYPTQRYCKLQPRGDGPFQVIEKINDNAYKLDLPSDELDSRMDLFKEGGNDGNLNESNSLQDPLQGMEGPMTRARAKRVKEVPQCLVTNMTFHRLIRSPTSSEVANCSLNSSVFASNSTNSTNFDSDIANYDSNFGICISKFSLYNMTNNNRILKELAIPFIMCQPWCIRYPKLEQAQSYELKFGLMHLLPKFHNLVGEDTHNHL</sequence>
<evidence type="ECO:0000256" key="1">
    <source>
        <dbReference type="SAM" id="MobiDB-lite"/>
    </source>
</evidence>
<dbReference type="PANTHER" id="PTHR35046">
    <property type="entry name" value="ZINC KNUCKLE (CCHC-TYPE) FAMILY PROTEIN"/>
    <property type="match status" value="1"/>
</dbReference>
<feature type="compositionally biased region" description="Polar residues" evidence="1">
    <location>
        <begin position="74"/>
        <end position="84"/>
    </location>
</feature>
<feature type="non-terminal residue" evidence="3">
    <location>
        <position position="1"/>
    </location>
</feature>
<dbReference type="InterPro" id="IPR056924">
    <property type="entry name" value="SH3_Tf2-1"/>
</dbReference>
<evidence type="ECO:0000313" key="4">
    <source>
        <dbReference type="Proteomes" id="UP000257109"/>
    </source>
</evidence>
<feature type="region of interest" description="Disordered" evidence="1">
    <location>
        <begin position="68"/>
        <end position="89"/>
    </location>
</feature>
<organism evidence="3 4">
    <name type="scientific">Mucuna pruriens</name>
    <name type="common">Velvet bean</name>
    <name type="synonym">Dolichos pruriens</name>
    <dbReference type="NCBI Taxonomy" id="157652"/>
    <lineage>
        <taxon>Eukaryota</taxon>
        <taxon>Viridiplantae</taxon>
        <taxon>Streptophyta</taxon>
        <taxon>Embryophyta</taxon>
        <taxon>Tracheophyta</taxon>
        <taxon>Spermatophyta</taxon>
        <taxon>Magnoliopsida</taxon>
        <taxon>eudicotyledons</taxon>
        <taxon>Gunneridae</taxon>
        <taxon>Pentapetalae</taxon>
        <taxon>rosids</taxon>
        <taxon>fabids</taxon>
        <taxon>Fabales</taxon>
        <taxon>Fabaceae</taxon>
        <taxon>Papilionoideae</taxon>
        <taxon>50 kb inversion clade</taxon>
        <taxon>NPAAA clade</taxon>
        <taxon>indigoferoid/millettioid clade</taxon>
        <taxon>Phaseoleae</taxon>
        <taxon>Mucuna</taxon>
    </lineage>
</organism>
<evidence type="ECO:0000313" key="3">
    <source>
        <dbReference type="EMBL" id="RDX99466.1"/>
    </source>
</evidence>
<dbReference type="PANTHER" id="PTHR35046:SF9">
    <property type="entry name" value="RNA-DIRECTED DNA POLYMERASE"/>
    <property type="match status" value="1"/>
</dbReference>
<evidence type="ECO:0000259" key="2">
    <source>
        <dbReference type="Pfam" id="PF24626"/>
    </source>
</evidence>
<dbReference type="Pfam" id="PF24626">
    <property type="entry name" value="SH3_Tf2-1"/>
    <property type="match status" value="1"/>
</dbReference>
<dbReference type="EMBL" id="QJKJ01003224">
    <property type="protein sequence ID" value="RDX99466.1"/>
    <property type="molecule type" value="Genomic_DNA"/>
</dbReference>
<comment type="caution">
    <text evidence="3">The sequence shown here is derived from an EMBL/GenBank/DDBJ whole genome shotgun (WGS) entry which is preliminary data.</text>
</comment>
<reference evidence="3" key="1">
    <citation type="submission" date="2018-05" db="EMBL/GenBank/DDBJ databases">
        <title>Draft genome of Mucuna pruriens seed.</title>
        <authorList>
            <person name="Nnadi N.E."/>
            <person name="Vos R."/>
            <person name="Hasami M.H."/>
            <person name="Devisetty U.K."/>
            <person name="Aguiy J.C."/>
        </authorList>
    </citation>
    <scope>NUCLEOTIDE SEQUENCE [LARGE SCALE GENOMIC DNA]</scope>
    <source>
        <strain evidence="3">JCA_2017</strain>
    </source>
</reference>
<name>A0A371H9R2_MUCPR</name>
<dbReference type="OrthoDB" id="2002345at2759"/>
<gene>
    <name evidence="3" type="ORF">CR513_17474</name>
</gene>